<name>A0AB39UU21_9GAMM</name>
<proteinExistence type="inferred from homology"/>
<dbReference type="EMBL" id="CP154858">
    <property type="protein sequence ID" value="XDT71594.1"/>
    <property type="molecule type" value="Genomic_DNA"/>
</dbReference>
<evidence type="ECO:0000313" key="5">
    <source>
        <dbReference type="EMBL" id="XDT71594.1"/>
    </source>
</evidence>
<dbReference type="PRINTS" id="PR00081">
    <property type="entry name" value="GDHRDH"/>
</dbReference>
<dbReference type="InterPro" id="IPR036291">
    <property type="entry name" value="NAD(P)-bd_dom_sf"/>
</dbReference>
<dbReference type="PRINTS" id="PR00080">
    <property type="entry name" value="SDRFAMILY"/>
</dbReference>
<comment type="similarity">
    <text evidence="1 4">Belongs to the short-chain dehydrogenases/reductases (SDR) family.</text>
</comment>
<dbReference type="AlphaFoldDB" id="A0AB39UU21"/>
<dbReference type="FunFam" id="3.40.50.720:FF:000084">
    <property type="entry name" value="Short-chain dehydrogenase reductase"/>
    <property type="match status" value="1"/>
</dbReference>
<dbReference type="PANTHER" id="PTHR43391:SF14">
    <property type="entry name" value="DEHYDROGENASE_REDUCTASE SDR FAMILY PROTEIN 7-LIKE"/>
    <property type="match status" value="1"/>
</dbReference>
<evidence type="ECO:0000256" key="3">
    <source>
        <dbReference type="ARBA" id="ARBA00023002"/>
    </source>
</evidence>
<dbReference type="SUPFAM" id="SSF51735">
    <property type="entry name" value="NAD(P)-binding Rossmann-fold domains"/>
    <property type="match status" value="1"/>
</dbReference>
<keyword evidence="2" id="KW-0521">NADP</keyword>
<organism evidence="5">
    <name type="scientific">Thermohahella caldifontis</name>
    <dbReference type="NCBI Taxonomy" id="3142973"/>
    <lineage>
        <taxon>Bacteria</taxon>
        <taxon>Pseudomonadati</taxon>
        <taxon>Pseudomonadota</taxon>
        <taxon>Gammaproteobacteria</taxon>
        <taxon>Oceanospirillales</taxon>
        <taxon>Hahellaceae</taxon>
        <taxon>Thermohahella</taxon>
    </lineage>
</organism>
<evidence type="ECO:0000256" key="4">
    <source>
        <dbReference type="RuleBase" id="RU000363"/>
    </source>
</evidence>
<dbReference type="RefSeq" id="WP_369600621.1">
    <property type="nucleotide sequence ID" value="NZ_CP154858.1"/>
</dbReference>
<protein>
    <submittedName>
        <fullName evidence="5">SDR family oxidoreductase</fullName>
    </submittedName>
</protein>
<dbReference type="CDD" id="cd05233">
    <property type="entry name" value="SDR_c"/>
    <property type="match status" value="1"/>
</dbReference>
<keyword evidence="3" id="KW-0560">Oxidoreductase</keyword>
<dbReference type="NCBIfam" id="NF004196">
    <property type="entry name" value="PRK05650.1"/>
    <property type="match status" value="1"/>
</dbReference>
<dbReference type="KEGG" id="tcd:AAIA72_12350"/>
<accession>A0AB39UU21</accession>
<dbReference type="GO" id="GO:0005829">
    <property type="term" value="C:cytosol"/>
    <property type="evidence" value="ECO:0007669"/>
    <property type="project" value="TreeGrafter"/>
</dbReference>
<dbReference type="Gene3D" id="3.40.50.720">
    <property type="entry name" value="NAD(P)-binding Rossmann-like Domain"/>
    <property type="match status" value="1"/>
</dbReference>
<gene>
    <name evidence="5" type="ORF">AAIA72_12350</name>
</gene>
<dbReference type="InterPro" id="IPR002347">
    <property type="entry name" value="SDR_fam"/>
</dbReference>
<dbReference type="Pfam" id="PF00106">
    <property type="entry name" value="adh_short"/>
    <property type="match status" value="1"/>
</dbReference>
<reference evidence="5" key="1">
    <citation type="submission" date="2024-05" db="EMBL/GenBank/DDBJ databases">
        <title>Genome sequencing of novel strain.</title>
        <authorList>
            <person name="Ganbat D."/>
            <person name="Ganbat S."/>
            <person name="Lee S.-J."/>
        </authorList>
    </citation>
    <scope>NUCLEOTIDE SEQUENCE</scope>
    <source>
        <strain evidence="5">SMD15-11</strain>
    </source>
</reference>
<sequence>MKRFPQKRVAITGAASGLGLSLARVFAGHGWKVALADVQDDAGEAAAQELARQTDAFYRHVDVRKTEDIRQWHRDITSRWGGLDILINNAGVATHGAIDLAPEEDWEWVIDINLMGVVRGCKIFVPTFKAQGYGHIINVASMAGLLHSPEMGSYNATKAGVVAVSETLLGELAPYNTGVSVVCPGFFKTNLAKTARSPDEGVQELIEKLFATSRLSADDIAEKVYRGAESRDFYILPHRFYHALWLLKRYVPPAYLAQMKVLGKKVAARRNRLARREAGA</sequence>
<dbReference type="PANTHER" id="PTHR43391">
    <property type="entry name" value="RETINOL DEHYDROGENASE-RELATED"/>
    <property type="match status" value="1"/>
</dbReference>
<dbReference type="GO" id="GO:0016491">
    <property type="term" value="F:oxidoreductase activity"/>
    <property type="evidence" value="ECO:0007669"/>
    <property type="project" value="UniProtKB-KW"/>
</dbReference>
<evidence type="ECO:0000256" key="2">
    <source>
        <dbReference type="ARBA" id="ARBA00022857"/>
    </source>
</evidence>
<evidence type="ECO:0000256" key="1">
    <source>
        <dbReference type="ARBA" id="ARBA00006484"/>
    </source>
</evidence>